<dbReference type="AlphaFoldDB" id="A0A9W9Y711"/>
<feature type="compositionally biased region" description="Basic and acidic residues" evidence="1">
    <location>
        <begin position="130"/>
        <end position="156"/>
    </location>
</feature>
<sequence>VNRLVTIILNKTKYFKDKAELSWKTPLHLVAELNYATVAQTMSRLYQRKRDDEWSDPLIEEEEHMKSEKVWPPGAMSKEKSKVASAVGVAGVGITLITPVGWAVVGAAFVSGLCGIAIANIREVEITGRVKEKEQSKREQQKEQTKREEQTEQTKERNRRNRRKERNRRNRRKERNGRNRQKRSNIVLEFSLCVFLVVMSRC</sequence>
<dbReference type="EMBL" id="MU827930">
    <property type="protein sequence ID" value="KAJ7314871.1"/>
    <property type="molecule type" value="Genomic_DNA"/>
</dbReference>
<feature type="region of interest" description="Disordered" evidence="1">
    <location>
        <begin position="130"/>
        <end position="180"/>
    </location>
</feature>
<name>A0A9W9Y711_9CNID</name>
<evidence type="ECO:0000313" key="2">
    <source>
        <dbReference type="EMBL" id="KAJ7314871.1"/>
    </source>
</evidence>
<proteinExistence type="predicted"/>
<organism evidence="2 3">
    <name type="scientific">Desmophyllum pertusum</name>
    <dbReference type="NCBI Taxonomy" id="174260"/>
    <lineage>
        <taxon>Eukaryota</taxon>
        <taxon>Metazoa</taxon>
        <taxon>Cnidaria</taxon>
        <taxon>Anthozoa</taxon>
        <taxon>Hexacorallia</taxon>
        <taxon>Scleractinia</taxon>
        <taxon>Caryophylliina</taxon>
        <taxon>Caryophylliidae</taxon>
        <taxon>Desmophyllum</taxon>
    </lineage>
</organism>
<keyword evidence="3" id="KW-1185">Reference proteome</keyword>
<comment type="caution">
    <text evidence="2">The sequence shown here is derived from an EMBL/GenBank/DDBJ whole genome shotgun (WGS) entry which is preliminary data.</text>
</comment>
<gene>
    <name evidence="2" type="ORF">OS493_039106</name>
</gene>
<dbReference type="Proteomes" id="UP001163046">
    <property type="component" value="Unassembled WGS sequence"/>
</dbReference>
<evidence type="ECO:0000313" key="3">
    <source>
        <dbReference type="Proteomes" id="UP001163046"/>
    </source>
</evidence>
<protein>
    <submittedName>
        <fullName evidence="2">Uncharacterized protein</fullName>
    </submittedName>
</protein>
<reference evidence="2" key="1">
    <citation type="submission" date="2023-01" db="EMBL/GenBank/DDBJ databases">
        <title>Genome assembly of the deep-sea coral Lophelia pertusa.</title>
        <authorList>
            <person name="Herrera S."/>
            <person name="Cordes E."/>
        </authorList>
    </citation>
    <scope>NUCLEOTIDE SEQUENCE</scope>
    <source>
        <strain evidence="2">USNM1676648</strain>
        <tissue evidence="2">Polyp</tissue>
    </source>
</reference>
<evidence type="ECO:0000256" key="1">
    <source>
        <dbReference type="SAM" id="MobiDB-lite"/>
    </source>
</evidence>
<accession>A0A9W9Y711</accession>
<feature type="compositionally biased region" description="Basic residues" evidence="1">
    <location>
        <begin position="157"/>
        <end position="180"/>
    </location>
</feature>
<feature type="non-terminal residue" evidence="2">
    <location>
        <position position="202"/>
    </location>
</feature>